<name>A0A1K2HZG8_9HYPH</name>
<feature type="chain" id="PRO_5012295318" evidence="1">
    <location>
        <begin position="27"/>
        <end position="324"/>
    </location>
</feature>
<evidence type="ECO:0000259" key="2">
    <source>
        <dbReference type="Pfam" id="PF00561"/>
    </source>
</evidence>
<dbReference type="Pfam" id="PF00561">
    <property type="entry name" value="Abhydrolase_1"/>
    <property type="match status" value="1"/>
</dbReference>
<keyword evidence="1" id="KW-0732">Signal</keyword>
<dbReference type="AlphaFoldDB" id="A0A1K2HZG8"/>
<dbReference type="InterPro" id="IPR000073">
    <property type="entry name" value="AB_hydrolase_1"/>
</dbReference>
<feature type="signal peptide" evidence="1">
    <location>
        <begin position="1"/>
        <end position="26"/>
    </location>
</feature>
<protein>
    <submittedName>
        <fullName evidence="3">Pimeloyl-ACP methyl ester carboxylesterase</fullName>
    </submittedName>
</protein>
<keyword evidence="4" id="KW-1185">Reference proteome</keyword>
<dbReference type="OrthoDB" id="9798888at2"/>
<accession>A0A1K2HZG8</accession>
<dbReference type="SUPFAM" id="SSF53474">
    <property type="entry name" value="alpha/beta-Hydrolases"/>
    <property type="match status" value="1"/>
</dbReference>
<dbReference type="PANTHER" id="PTHR43433:SF5">
    <property type="entry name" value="AB HYDROLASE-1 DOMAIN-CONTAINING PROTEIN"/>
    <property type="match status" value="1"/>
</dbReference>
<evidence type="ECO:0000313" key="3">
    <source>
        <dbReference type="EMBL" id="SFZ84550.1"/>
    </source>
</evidence>
<reference evidence="3 4" key="1">
    <citation type="submission" date="2016-11" db="EMBL/GenBank/DDBJ databases">
        <authorList>
            <person name="Jaros S."/>
            <person name="Januszkiewicz K."/>
            <person name="Wedrychowicz H."/>
        </authorList>
    </citation>
    <scope>NUCLEOTIDE SEQUENCE [LARGE SCALE GENOMIC DNA]</scope>
    <source>
        <strain evidence="3 4">ATCC 23634</strain>
    </source>
</reference>
<dbReference type="InterPro" id="IPR029058">
    <property type="entry name" value="AB_hydrolase_fold"/>
</dbReference>
<proteinExistence type="predicted"/>
<gene>
    <name evidence="3" type="ORF">SAMN02983003_2078</name>
</gene>
<organism evidence="3 4">
    <name type="scientific">Devosia enhydra</name>
    <dbReference type="NCBI Taxonomy" id="665118"/>
    <lineage>
        <taxon>Bacteria</taxon>
        <taxon>Pseudomonadati</taxon>
        <taxon>Pseudomonadota</taxon>
        <taxon>Alphaproteobacteria</taxon>
        <taxon>Hyphomicrobiales</taxon>
        <taxon>Devosiaceae</taxon>
        <taxon>Devosia</taxon>
    </lineage>
</organism>
<dbReference type="Gene3D" id="3.40.50.1820">
    <property type="entry name" value="alpha/beta hydrolase"/>
    <property type="match status" value="1"/>
</dbReference>
<sequence>MISRRALIGAAIAASGLVAASGGAAAAYHAAMAKAEALVSPGLSKVVRSRFGDLEYAEAGAGTPLLMVHGTGGGFDQGLFFTRRYWEGGYRVLAPSRFGYLRSNFPDDPSSENQADAFADLLDTLEIDRIAVAGGSAGALSAMAFAIRHPDRCAALIPLVPASHVPRDEPVQSVPPGQMQMAMEVLKSDFLFWLAIATVPDLLTEALLATSPALVRAANTGEQARARHILDSILPVSRRAKGLLNDALLAGNPAPMALKSITAPTLAISYEDDGFGTAAAARYIAEQVPGAQVHIFADGGHIGIGHDAECFMQVDRFLKQNGYV</sequence>
<evidence type="ECO:0000256" key="1">
    <source>
        <dbReference type="SAM" id="SignalP"/>
    </source>
</evidence>
<dbReference type="PRINTS" id="PR00111">
    <property type="entry name" value="ABHYDROLASE"/>
</dbReference>
<dbReference type="InterPro" id="IPR006311">
    <property type="entry name" value="TAT_signal"/>
</dbReference>
<evidence type="ECO:0000313" key="4">
    <source>
        <dbReference type="Proteomes" id="UP000183447"/>
    </source>
</evidence>
<feature type="domain" description="AB hydrolase-1" evidence="2">
    <location>
        <begin position="64"/>
        <end position="303"/>
    </location>
</feature>
<dbReference type="STRING" id="665118.SAMN02983003_2078"/>
<dbReference type="InterPro" id="IPR050471">
    <property type="entry name" value="AB_hydrolase"/>
</dbReference>
<dbReference type="Proteomes" id="UP000183447">
    <property type="component" value="Unassembled WGS sequence"/>
</dbReference>
<dbReference type="PANTHER" id="PTHR43433">
    <property type="entry name" value="HYDROLASE, ALPHA/BETA FOLD FAMILY PROTEIN"/>
    <property type="match status" value="1"/>
</dbReference>
<dbReference type="EMBL" id="FPKU01000002">
    <property type="protein sequence ID" value="SFZ84550.1"/>
    <property type="molecule type" value="Genomic_DNA"/>
</dbReference>
<dbReference type="PROSITE" id="PS51318">
    <property type="entry name" value="TAT"/>
    <property type="match status" value="1"/>
</dbReference>
<dbReference type="RefSeq" id="WP_072342384.1">
    <property type="nucleotide sequence ID" value="NZ_FPKU01000002.1"/>
</dbReference>